<keyword evidence="1" id="KW-0812">Transmembrane</keyword>
<dbReference type="InterPro" id="IPR013099">
    <property type="entry name" value="K_chnl_dom"/>
</dbReference>
<feature type="transmembrane region" description="Helical" evidence="1">
    <location>
        <begin position="201"/>
        <end position="231"/>
    </location>
</feature>
<evidence type="ECO:0000313" key="3">
    <source>
        <dbReference type="EMBL" id="VFK61798.1"/>
    </source>
</evidence>
<feature type="transmembrane region" description="Helical" evidence="1">
    <location>
        <begin position="491"/>
        <end position="511"/>
    </location>
</feature>
<proteinExistence type="predicted"/>
<feature type="domain" description="Potassium channel" evidence="2">
    <location>
        <begin position="460"/>
        <end position="513"/>
    </location>
</feature>
<protein>
    <submittedName>
        <fullName evidence="3">Ion channel</fullName>
    </submittedName>
</protein>
<accession>A0A451A707</accession>
<gene>
    <name evidence="3" type="ORF">BECKTUN1418D_GA0071000_11604</name>
</gene>
<dbReference type="Pfam" id="PF07885">
    <property type="entry name" value="Ion_trans_2"/>
    <property type="match status" value="1"/>
</dbReference>
<feature type="transmembrane region" description="Helical" evidence="1">
    <location>
        <begin position="96"/>
        <end position="118"/>
    </location>
</feature>
<name>A0A451A707_9GAMM</name>
<dbReference type="SUPFAM" id="SSF81324">
    <property type="entry name" value="Voltage-gated potassium channels"/>
    <property type="match status" value="1"/>
</dbReference>
<organism evidence="3">
    <name type="scientific">Candidatus Kentrum sp. TUN</name>
    <dbReference type="NCBI Taxonomy" id="2126343"/>
    <lineage>
        <taxon>Bacteria</taxon>
        <taxon>Pseudomonadati</taxon>
        <taxon>Pseudomonadota</taxon>
        <taxon>Gammaproteobacteria</taxon>
        <taxon>Candidatus Kentrum</taxon>
    </lineage>
</organism>
<dbReference type="EMBL" id="CAADFX010000160">
    <property type="protein sequence ID" value="VFK61798.1"/>
    <property type="molecule type" value="Genomic_DNA"/>
</dbReference>
<evidence type="ECO:0000259" key="2">
    <source>
        <dbReference type="Pfam" id="PF07885"/>
    </source>
</evidence>
<keyword evidence="1" id="KW-1133">Transmembrane helix</keyword>
<sequence length="528" mass="61398">MIPKGLKNEPYCLLRSRLLFILHLLLFLFTLLIAFFKIGYDVDLIFYLPEEKRFVVSFSGTEHRGVKQSIEEENFGEIFSQSDLDNKYRNHDPLNIWIILYLLTIPMLVLFPALFISWKKKLGCTVSVKAACLFTFICLLLSLTSFLEIISMPIGIFISIFLIFSILIYLALFTLPIYKLSRFIPNYIRFRLLKLRKDHRVLASTPTYGLWMVLFWFVTIANLSGLAIFFMDGFEIQNGRQGIWIDNVLYPENRYERKEFQSYKFQVRFCEKGYDFIYIDKKGDKPEFSLCDIAQRDAKLPEKLEKPLAKFKERCRKKEIPKSGTEDVCDQMELQDASSNGTQLEKYKNVIRSKLNKEINEFDIQITDFASIQGKDAEIRGERLAENRAITIDNLFTYEARKLAEEENLNIALKFDTKRSTNVQQSDLLKPHKNSQGVDITLRPLPSIDRSLKNREENVQSRIIDSLYFAYYTITTTGYGDIAPVSDSVKFFTTILNVIELLFLVIFINVLTNRRNKGGRKSHSAAYG</sequence>
<feature type="transmembrane region" description="Helical" evidence="1">
    <location>
        <begin position="156"/>
        <end position="180"/>
    </location>
</feature>
<feature type="transmembrane region" description="Helical" evidence="1">
    <location>
        <begin position="20"/>
        <end position="40"/>
    </location>
</feature>
<dbReference type="AlphaFoldDB" id="A0A451A707"/>
<reference evidence="3" key="1">
    <citation type="submission" date="2019-02" db="EMBL/GenBank/DDBJ databases">
        <authorList>
            <person name="Gruber-Vodicka R. H."/>
            <person name="Seah K. B. B."/>
        </authorList>
    </citation>
    <scope>NUCLEOTIDE SEQUENCE</scope>
    <source>
        <strain evidence="3">BECK_BY1</strain>
    </source>
</reference>
<evidence type="ECO:0000256" key="1">
    <source>
        <dbReference type="SAM" id="Phobius"/>
    </source>
</evidence>
<keyword evidence="1" id="KW-0472">Membrane</keyword>
<dbReference type="Gene3D" id="1.10.287.70">
    <property type="match status" value="1"/>
</dbReference>
<feature type="transmembrane region" description="Helical" evidence="1">
    <location>
        <begin position="130"/>
        <end position="150"/>
    </location>
</feature>